<gene>
    <name evidence="4" type="ORF">J5U18_02290</name>
</gene>
<reference evidence="4" key="1">
    <citation type="submission" date="2021-03" db="EMBL/GenBank/DDBJ databases">
        <authorList>
            <person name="Lu T."/>
            <person name="Wang Q."/>
            <person name="Han X."/>
        </authorList>
    </citation>
    <scope>NUCLEOTIDE SEQUENCE</scope>
    <source>
        <strain evidence="4">WQ 2009</strain>
    </source>
</reference>
<organism evidence="4 5">
    <name type="scientific">Rhinopithecimicrobium faecis</name>
    <dbReference type="NCBI Taxonomy" id="2820698"/>
    <lineage>
        <taxon>Bacteria</taxon>
        <taxon>Pseudomonadati</taxon>
        <taxon>Bacteroidota</taxon>
        <taxon>Sphingobacteriia</taxon>
        <taxon>Sphingobacteriales</taxon>
        <taxon>Sphingobacteriaceae</taxon>
        <taxon>Rhinopithecimicrobium</taxon>
    </lineage>
</organism>
<evidence type="ECO:0000256" key="1">
    <source>
        <dbReference type="SAM" id="MobiDB-lite"/>
    </source>
</evidence>
<feature type="chain" id="PRO_5035822418" description="tRNA (Guanine-N1)-methyltransferase" evidence="3">
    <location>
        <begin position="22"/>
        <end position="201"/>
    </location>
</feature>
<name>A0A8T4HC97_9SPHI</name>
<evidence type="ECO:0000313" key="4">
    <source>
        <dbReference type="EMBL" id="MBP3942401.1"/>
    </source>
</evidence>
<comment type="caution">
    <text evidence="4">The sequence shown here is derived from an EMBL/GenBank/DDBJ whole genome shotgun (WGS) entry which is preliminary data.</text>
</comment>
<proteinExistence type="predicted"/>
<keyword evidence="2" id="KW-0472">Membrane</keyword>
<evidence type="ECO:0000256" key="2">
    <source>
        <dbReference type="SAM" id="Phobius"/>
    </source>
</evidence>
<feature type="signal peptide" evidence="3">
    <location>
        <begin position="1"/>
        <end position="21"/>
    </location>
</feature>
<evidence type="ECO:0008006" key="6">
    <source>
        <dbReference type="Google" id="ProtNLM"/>
    </source>
</evidence>
<feature type="region of interest" description="Disordered" evidence="1">
    <location>
        <begin position="176"/>
        <end position="201"/>
    </location>
</feature>
<accession>A0A8T4HC97</accession>
<sequence length="201" mass="22736">MKVFTLLLTSLSILFFSSLQAQTAGFKYSNAALKKGTLESQFQQLSYISRTSGDYKLIRRENLDLVKVNVLDSIQGYRKQIASLKDASGSHEGSTKVLQDSIRTLKEQVTAEVAKIDSMSFLGLSVDKTVYNTVVWAIIAVLLGAAALFFSLFTKSKNDTLEYQLTAEKTQEEFQTLRKKSMEREQSLRRQLQDELNRKDN</sequence>
<keyword evidence="5" id="KW-1185">Reference proteome</keyword>
<evidence type="ECO:0000313" key="5">
    <source>
        <dbReference type="Proteomes" id="UP000679691"/>
    </source>
</evidence>
<dbReference type="RefSeq" id="WP_353545884.1">
    <property type="nucleotide sequence ID" value="NZ_JAGKSB010000002.1"/>
</dbReference>
<keyword evidence="2" id="KW-0812">Transmembrane</keyword>
<dbReference type="EMBL" id="JAGKSB010000002">
    <property type="protein sequence ID" value="MBP3942401.1"/>
    <property type="molecule type" value="Genomic_DNA"/>
</dbReference>
<dbReference type="Proteomes" id="UP000679691">
    <property type="component" value="Unassembled WGS sequence"/>
</dbReference>
<evidence type="ECO:0000256" key="3">
    <source>
        <dbReference type="SAM" id="SignalP"/>
    </source>
</evidence>
<keyword evidence="3" id="KW-0732">Signal</keyword>
<keyword evidence="2" id="KW-1133">Transmembrane helix</keyword>
<dbReference type="AlphaFoldDB" id="A0A8T4HC97"/>
<feature type="transmembrane region" description="Helical" evidence="2">
    <location>
        <begin position="134"/>
        <end position="153"/>
    </location>
</feature>
<protein>
    <recommendedName>
        <fullName evidence="6">tRNA (Guanine-N1)-methyltransferase</fullName>
    </recommendedName>
</protein>